<sequence>MTIAVKKPGTNDHSTVQLPQSEPSQPAPQQIDLEAMGKAARQASRKLAGLSSTCKNEALHAIADALEARSAEVLAQNELDIADGRASGLSEALLDRLLLTPDRIRGLADDTRQVAALPDPVGAELESRLLPNGLRLSRRRIPIGVLGVIYEARPNTTIDIAVLSLKTGNAVILRGGKETLRSNLALVSVICDALQAQSLPREAIQYIGNPDRALVSQFLRMDEYVDMLIPRGGNSLHRLCRDQSTIPVITGGIGICHYYVDITADQERGMDVIVNARTQRPSVCNALDTLLVNRQIASEFLPKLAQRMAECGVEIRATPDAMPHLTENGATVIPAGPDDWDTEWMTLILGVKLVDSLDEAIEHIQEHSQDHSDGILTQDWNNAQRFVDAVNSSAVFVNASTRFNDGGQFGLGAEVAISTQKLHARGPMGLEELTTYKWIVLGDMHVRE</sequence>
<dbReference type="Gene3D" id="3.40.309.10">
    <property type="entry name" value="Aldehyde Dehydrogenase, Chain A, domain 2"/>
    <property type="match status" value="1"/>
</dbReference>
<dbReference type="InterPro" id="IPR000965">
    <property type="entry name" value="GPR_dom"/>
</dbReference>
<comment type="caution">
    <text evidence="10">The sequence shown here is derived from an EMBL/GenBank/DDBJ whole genome shotgun (WGS) entry which is preliminary data.</text>
</comment>
<evidence type="ECO:0000256" key="5">
    <source>
        <dbReference type="ARBA" id="ARBA00023002"/>
    </source>
</evidence>
<organism evidence="10">
    <name type="scientific">Caldilineaceae bacterium SB0675_bin_29</name>
    <dbReference type="NCBI Taxonomy" id="2605266"/>
    <lineage>
        <taxon>Bacteria</taxon>
        <taxon>Bacillati</taxon>
        <taxon>Chloroflexota</taxon>
        <taxon>Caldilineae</taxon>
        <taxon>Caldilineales</taxon>
        <taxon>Caldilineaceae</taxon>
    </lineage>
</organism>
<keyword evidence="2 7" id="KW-0028">Amino-acid biosynthesis</keyword>
<evidence type="ECO:0000256" key="8">
    <source>
        <dbReference type="SAM" id="MobiDB-lite"/>
    </source>
</evidence>
<evidence type="ECO:0000256" key="4">
    <source>
        <dbReference type="ARBA" id="ARBA00022857"/>
    </source>
</evidence>
<dbReference type="SUPFAM" id="SSF53720">
    <property type="entry name" value="ALDH-like"/>
    <property type="match status" value="1"/>
</dbReference>
<evidence type="ECO:0000256" key="3">
    <source>
        <dbReference type="ARBA" id="ARBA00022650"/>
    </source>
</evidence>
<evidence type="ECO:0000259" key="9">
    <source>
        <dbReference type="Pfam" id="PF00171"/>
    </source>
</evidence>
<dbReference type="GO" id="GO:0055129">
    <property type="term" value="P:L-proline biosynthetic process"/>
    <property type="evidence" value="ECO:0007669"/>
    <property type="project" value="UniProtKB-UniRule"/>
</dbReference>
<comment type="subcellular location">
    <subcellularLocation>
        <location evidence="7">Cytoplasm</location>
    </subcellularLocation>
</comment>
<dbReference type="GO" id="GO:0005737">
    <property type="term" value="C:cytoplasm"/>
    <property type="evidence" value="ECO:0007669"/>
    <property type="project" value="UniProtKB-SubCell"/>
</dbReference>
<dbReference type="Gene3D" id="3.40.605.10">
    <property type="entry name" value="Aldehyde Dehydrogenase, Chain A, domain 1"/>
    <property type="match status" value="1"/>
</dbReference>
<dbReference type="PIRSF" id="PIRSF000151">
    <property type="entry name" value="GPR"/>
    <property type="match status" value="1"/>
</dbReference>
<dbReference type="InterPro" id="IPR016163">
    <property type="entry name" value="Ald_DH_C"/>
</dbReference>
<reference evidence="10" key="1">
    <citation type="submission" date="2019-09" db="EMBL/GenBank/DDBJ databases">
        <title>Characterisation of the sponge microbiome using genome-centric metagenomics.</title>
        <authorList>
            <person name="Engelberts J.P."/>
            <person name="Robbins S.J."/>
            <person name="De Goeij J.M."/>
            <person name="Aranda M."/>
            <person name="Bell S.C."/>
            <person name="Webster N.S."/>
        </authorList>
    </citation>
    <scope>NUCLEOTIDE SEQUENCE</scope>
    <source>
        <strain evidence="10">SB0675_bin_29</strain>
    </source>
</reference>
<evidence type="ECO:0000256" key="2">
    <source>
        <dbReference type="ARBA" id="ARBA00022605"/>
    </source>
</evidence>
<dbReference type="Pfam" id="PF00171">
    <property type="entry name" value="Aldedh"/>
    <property type="match status" value="1"/>
</dbReference>
<dbReference type="NCBIfam" id="TIGR00407">
    <property type="entry name" value="proA"/>
    <property type="match status" value="1"/>
</dbReference>
<dbReference type="InterPro" id="IPR015590">
    <property type="entry name" value="Aldehyde_DH_dom"/>
</dbReference>
<dbReference type="InterPro" id="IPR016162">
    <property type="entry name" value="Ald_DH_N"/>
</dbReference>
<dbReference type="GO" id="GO:0004350">
    <property type="term" value="F:glutamate-5-semialdehyde dehydrogenase activity"/>
    <property type="evidence" value="ECO:0007669"/>
    <property type="project" value="UniProtKB-UniRule"/>
</dbReference>
<accession>A0A6B1G090</accession>
<dbReference type="PANTHER" id="PTHR11063:SF8">
    <property type="entry name" value="DELTA-1-PYRROLINE-5-CARBOXYLATE SYNTHASE"/>
    <property type="match status" value="1"/>
</dbReference>
<evidence type="ECO:0000256" key="7">
    <source>
        <dbReference type="HAMAP-Rule" id="MF_00412"/>
    </source>
</evidence>
<dbReference type="InterPro" id="IPR016161">
    <property type="entry name" value="Ald_DH/histidinol_DH"/>
</dbReference>
<dbReference type="EC" id="1.2.1.41" evidence="7"/>
<proteinExistence type="inferred from homology"/>
<dbReference type="InterPro" id="IPR012134">
    <property type="entry name" value="Glu-5-SA_DH"/>
</dbReference>
<name>A0A6B1G090_9CHLR</name>
<comment type="function">
    <text evidence="7">Catalyzes the NADPH-dependent reduction of L-glutamate 5-phosphate into L-glutamate 5-semialdehyde and phosphate. The product spontaneously undergoes cyclization to form 1-pyrroline-5-carboxylate.</text>
</comment>
<dbReference type="NCBIfam" id="NF001221">
    <property type="entry name" value="PRK00197.1"/>
    <property type="match status" value="1"/>
</dbReference>
<dbReference type="GO" id="GO:0050661">
    <property type="term" value="F:NADP binding"/>
    <property type="evidence" value="ECO:0007669"/>
    <property type="project" value="InterPro"/>
</dbReference>
<dbReference type="FunFam" id="3.40.309.10:FF:000006">
    <property type="entry name" value="Gamma-glutamyl phosphate reductase"/>
    <property type="match status" value="1"/>
</dbReference>
<evidence type="ECO:0000313" key="10">
    <source>
        <dbReference type="EMBL" id="MYH61787.1"/>
    </source>
</evidence>
<dbReference type="PANTHER" id="PTHR11063">
    <property type="entry name" value="GLUTAMATE SEMIALDEHYDE DEHYDROGENASE"/>
    <property type="match status" value="1"/>
</dbReference>
<dbReference type="CDD" id="cd07079">
    <property type="entry name" value="ALDH_F18-19_ProA-GPR"/>
    <property type="match status" value="1"/>
</dbReference>
<keyword evidence="4 7" id="KW-0521">NADP</keyword>
<dbReference type="AlphaFoldDB" id="A0A6B1G090"/>
<comment type="similarity">
    <text evidence="7">Belongs to the gamma-glutamyl phosphate reductase family.</text>
</comment>
<dbReference type="HAMAP" id="MF_00412">
    <property type="entry name" value="ProA"/>
    <property type="match status" value="1"/>
</dbReference>
<feature type="compositionally biased region" description="Low complexity" evidence="8">
    <location>
        <begin position="17"/>
        <end position="28"/>
    </location>
</feature>
<evidence type="ECO:0000256" key="1">
    <source>
        <dbReference type="ARBA" id="ARBA00004985"/>
    </source>
</evidence>
<keyword evidence="3 7" id="KW-0641">Proline biosynthesis</keyword>
<protein>
    <recommendedName>
        <fullName evidence="7">Gamma-glutamyl phosphate reductase</fullName>
        <shortName evidence="7">GPR</shortName>
        <ecNumber evidence="7">1.2.1.41</ecNumber>
    </recommendedName>
    <alternativeName>
        <fullName evidence="7">Glutamate-5-semialdehyde dehydrogenase</fullName>
    </alternativeName>
    <alternativeName>
        <fullName evidence="7">Glutamyl-gamma-semialdehyde dehydrogenase</fullName>
        <shortName evidence="7">GSA dehydrogenase</shortName>
    </alternativeName>
</protein>
<dbReference type="UniPathway" id="UPA00098">
    <property type="reaction ID" value="UER00360"/>
</dbReference>
<comment type="pathway">
    <text evidence="1 7">Amino-acid biosynthesis; L-proline biosynthesis; L-glutamate 5-semialdehyde from L-glutamate: step 2/2.</text>
</comment>
<dbReference type="EMBL" id="VYDA01000319">
    <property type="protein sequence ID" value="MYH61787.1"/>
    <property type="molecule type" value="Genomic_DNA"/>
</dbReference>
<feature type="region of interest" description="Disordered" evidence="8">
    <location>
        <begin position="1"/>
        <end position="28"/>
    </location>
</feature>
<keyword evidence="5 7" id="KW-0560">Oxidoreductase</keyword>
<comment type="catalytic activity">
    <reaction evidence="6 7">
        <text>L-glutamate 5-semialdehyde + phosphate + NADP(+) = L-glutamyl 5-phosphate + NADPH + H(+)</text>
        <dbReference type="Rhea" id="RHEA:19541"/>
        <dbReference type="ChEBI" id="CHEBI:15378"/>
        <dbReference type="ChEBI" id="CHEBI:43474"/>
        <dbReference type="ChEBI" id="CHEBI:57783"/>
        <dbReference type="ChEBI" id="CHEBI:58066"/>
        <dbReference type="ChEBI" id="CHEBI:58274"/>
        <dbReference type="ChEBI" id="CHEBI:58349"/>
        <dbReference type="EC" id="1.2.1.41"/>
    </reaction>
</comment>
<gene>
    <name evidence="7" type="primary">proA</name>
    <name evidence="10" type="ORF">F4148_08485</name>
</gene>
<feature type="domain" description="Aldehyde dehydrogenase" evidence="9">
    <location>
        <begin position="29"/>
        <end position="314"/>
    </location>
</feature>
<evidence type="ECO:0000256" key="6">
    <source>
        <dbReference type="ARBA" id="ARBA00049024"/>
    </source>
</evidence>
<keyword evidence="7" id="KW-0963">Cytoplasm</keyword>